<comment type="caution">
    <text evidence="8">The sequence shown here is derived from an EMBL/GenBank/DDBJ whole genome shotgun (WGS) entry which is preliminary data.</text>
</comment>
<dbReference type="InterPro" id="IPR002182">
    <property type="entry name" value="NB-ARC"/>
</dbReference>
<protein>
    <submittedName>
        <fullName evidence="8">DNA-binding SARP family transcriptional activator</fullName>
    </submittedName>
</protein>
<evidence type="ECO:0000256" key="2">
    <source>
        <dbReference type="ARBA" id="ARBA00023015"/>
    </source>
</evidence>
<dbReference type="PRINTS" id="PR00364">
    <property type="entry name" value="DISEASERSIST"/>
</dbReference>
<accession>A0A4R2JXP1</accession>
<keyword evidence="9" id="KW-1185">Reference proteome</keyword>
<dbReference type="RefSeq" id="WP_132113773.1">
    <property type="nucleotide sequence ID" value="NZ_SLWS01000002.1"/>
</dbReference>
<dbReference type="SUPFAM" id="SSF48452">
    <property type="entry name" value="TPR-like"/>
    <property type="match status" value="3"/>
</dbReference>
<evidence type="ECO:0000256" key="5">
    <source>
        <dbReference type="PROSITE-ProRule" id="PRU01091"/>
    </source>
</evidence>
<dbReference type="InterPro" id="IPR019734">
    <property type="entry name" value="TPR_rpt"/>
</dbReference>
<dbReference type="InterPro" id="IPR016032">
    <property type="entry name" value="Sig_transdc_resp-reg_C-effctor"/>
</dbReference>
<dbReference type="SUPFAM" id="SSF52540">
    <property type="entry name" value="P-loop containing nucleoside triphosphate hydrolases"/>
    <property type="match status" value="1"/>
</dbReference>
<dbReference type="PROSITE" id="PS51755">
    <property type="entry name" value="OMPR_PHOB"/>
    <property type="match status" value="1"/>
</dbReference>
<proteinExistence type="inferred from homology"/>
<dbReference type="OrthoDB" id="3666751at2"/>
<dbReference type="SMART" id="SM00862">
    <property type="entry name" value="Trans_reg_C"/>
    <property type="match status" value="1"/>
</dbReference>
<comment type="similarity">
    <text evidence="1">Belongs to the AfsR/DnrI/RedD regulatory family.</text>
</comment>
<evidence type="ECO:0000256" key="4">
    <source>
        <dbReference type="ARBA" id="ARBA00023163"/>
    </source>
</evidence>
<evidence type="ECO:0000313" key="9">
    <source>
        <dbReference type="Proteomes" id="UP000295680"/>
    </source>
</evidence>
<evidence type="ECO:0000256" key="1">
    <source>
        <dbReference type="ARBA" id="ARBA00005820"/>
    </source>
</evidence>
<keyword evidence="4" id="KW-0804">Transcription</keyword>
<dbReference type="GO" id="GO:0003677">
    <property type="term" value="F:DNA binding"/>
    <property type="evidence" value="ECO:0007669"/>
    <property type="project" value="UniProtKB-UniRule"/>
</dbReference>
<evidence type="ECO:0000256" key="6">
    <source>
        <dbReference type="SAM" id="MobiDB-lite"/>
    </source>
</evidence>
<dbReference type="CDD" id="cd15831">
    <property type="entry name" value="BTAD"/>
    <property type="match status" value="1"/>
</dbReference>
<sequence length="1056" mass="113188">MEFALLGAMRVDLDGHEVPVPAGKHRVVLASLLLRANQAVSVAELIEHLWAEAPPAGARGTVQTYVQRLRRAFAPHELITTHRDGYAIEVGPGALDLDRFRAAVTEANAAAARGDLDAEVESLRAGLTLWRGAVLSDVPSESLRAAAALPLAEERLQVLERVVDLELAMGRHAELVAELSGLTAAHPMRERFWAQLMLALYRGGRQAEALAAYRSVRARLRDELGIEPGDRLRDLHQAVLTGEAEPPPVRTAHAESPRSAPWVTQCTLPLDVRAYVGREELLNQLVLTLTGETVPVAALCGPPGVGKTALAVRIAHQLRAAFPDGQLYVRLGRVEPAEVLADLLHATGLDRAHLPASTEARAAELRARLADRRVLLLLDDAADVTQVRPLLPGTPGCAALITSRVHLGGLAALHDARVFTLDVLRPGEARTLFAELLGDVDADVDALAEIAQLCGHLPLALRLAAANLGGGVKHYLAELRAGDRLGRLAVPGDPHATVRTTFDLSYAALPELPRRLFRLLGVVPGPDFTVDAAAELLGVDVARAREALDHLSMRHLVGQRIPGRYQFHDLMRLYAAERARQDDSADDRREALRRLFDHYLDVADAAGTVLYPDLSRLPRSSPRARFDAAEAARDHLEAERANLIAAIEAAEPSGLPSYSWHLADALRGYLHSRSTTTQWDSAARNALAAAERAGDVGAQAAMRMSLGILAWTLGRHTEALDEMGRALDSGRAAGSAPIEGAALLNMGIIQLEIGRPMLAADLFARGQDLGRRTGQDFVVANALLNSAGAHLELGELDAARRCSEEALAICERVRSPHAAATARSNLGQAHHAAGRLADAEDHLREALAAFQDLGSTVDSAETLSHLAAVHRDAGRHDQAAAVADEALAAARAVNAVRVLAEVLVVHGTIDQLRDNHCQAVDKFLEAVNLLAADEHSRVLGEARIGLSVSHRHLGALTRSAYYADAALVGAVVTGREIQRGNALTSLALTAHRLDNRDTATAHIRAALATHTHTGYRPGQERAHAAMTEITVDHVPAPHDVPCAGQSREPQRSRCST</sequence>
<dbReference type="AlphaFoldDB" id="A0A4R2JXP1"/>
<dbReference type="SMART" id="SM01043">
    <property type="entry name" value="BTAD"/>
    <property type="match status" value="1"/>
</dbReference>
<dbReference type="SMART" id="SM00028">
    <property type="entry name" value="TPR"/>
    <property type="match status" value="6"/>
</dbReference>
<feature type="domain" description="OmpR/PhoB-type" evidence="7">
    <location>
        <begin position="1"/>
        <end position="90"/>
    </location>
</feature>
<dbReference type="InterPro" id="IPR011990">
    <property type="entry name" value="TPR-like_helical_dom_sf"/>
</dbReference>
<dbReference type="GO" id="GO:0006355">
    <property type="term" value="P:regulation of DNA-templated transcription"/>
    <property type="evidence" value="ECO:0007669"/>
    <property type="project" value="InterPro"/>
</dbReference>
<reference evidence="8 9" key="1">
    <citation type="submission" date="2019-03" db="EMBL/GenBank/DDBJ databases">
        <title>Genomic Encyclopedia of Type Strains, Phase IV (KMG-IV): sequencing the most valuable type-strain genomes for metagenomic binning, comparative biology and taxonomic classification.</title>
        <authorList>
            <person name="Goeker M."/>
        </authorList>
    </citation>
    <scope>NUCLEOTIDE SEQUENCE [LARGE SCALE GENOMIC DNA]</scope>
    <source>
        <strain evidence="8 9">DSM 45934</strain>
    </source>
</reference>
<dbReference type="Pfam" id="PF00486">
    <property type="entry name" value="Trans_reg_C"/>
    <property type="match status" value="1"/>
</dbReference>
<evidence type="ECO:0000313" key="8">
    <source>
        <dbReference type="EMBL" id="TCO62188.1"/>
    </source>
</evidence>
<dbReference type="EMBL" id="SLWS01000002">
    <property type="protein sequence ID" value="TCO62188.1"/>
    <property type="molecule type" value="Genomic_DNA"/>
</dbReference>
<dbReference type="GO" id="GO:0043531">
    <property type="term" value="F:ADP binding"/>
    <property type="evidence" value="ECO:0007669"/>
    <property type="project" value="InterPro"/>
</dbReference>
<feature type="DNA-binding region" description="OmpR/PhoB-type" evidence="5">
    <location>
        <begin position="1"/>
        <end position="90"/>
    </location>
</feature>
<dbReference type="InterPro" id="IPR001867">
    <property type="entry name" value="OmpR/PhoB-type_DNA-bd"/>
</dbReference>
<dbReference type="Gene3D" id="3.40.50.300">
    <property type="entry name" value="P-loop containing nucleotide triphosphate hydrolases"/>
    <property type="match status" value="1"/>
</dbReference>
<feature type="region of interest" description="Disordered" evidence="6">
    <location>
        <begin position="1037"/>
        <end position="1056"/>
    </location>
</feature>
<dbReference type="PANTHER" id="PTHR35807">
    <property type="entry name" value="TRANSCRIPTIONAL REGULATOR REDD-RELATED"/>
    <property type="match status" value="1"/>
</dbReference>
<dbReference type="PANTHER" id="PTHR35807:SF1">
    <property type="entry name" value="TRANSCRIPTIONAL REGULATOR REDD"/>
    <property type="match status" value="1"/>
</dbReference>
<dbReference type="Proteomes" id="UP000295680">
    <property type="component" value="Unassembled WGS sequence"/>
</dbReference>
<dbReference type="Gene3D" id="1.25.40.10">
    <property type="entry name" value="Tetratricopeptide repeat domain"/>
    <property type="match status" value="2"/>
</dbReference>
<dbReference type="InterPro" id="IPR036388">
    <property type="entry name" value="WH-like_DNA-bd_sf"/>
</dbReference>
<dbReference type="Pfam" id="PF13424">
    <property type="entry name" value="TPR_12"/>
    <property type="match status" value="1"/>
</dbReference>
<dbReference type="InterPro" id="IPR003593">
    <property type="entry name" value="AAA+_ATPase"/>
</dbReference>
<dbReference type="Pfam" id="PF03704">
    <property type="entry name" value="BTAD"/>
    <property type="match status" value="1"/>
</dbReference>
<name>A0A4R2JXP1_9PSEU</name>
<keyword evidence="2" id="KW-0805">Transcription regulation</keyword>
<dbReference type="Gene3D" id="1.10.10.10">
    <property type="entry name" value="Winged helix-like DNA-binding domain superfamily/Winged helix DNA-binding domain"/>
    <property type="match status" value="1"/>
</dbReference>
<dbReference type="SMART" id="SM00382">
    <property type="entry name" value="AAA"/>
    <property type="match status" value="1"/>
</dbReference>
<evidence type="ECO:0000256" key="3">
    <source>
        <dbReference type="ARBA" id="ARBA00023125"/>
    </source>
</evidence>
<dbReference type="InterPro" id="IPR005158">
    <property type="entry name" value="BTAD"/>
</dbReference>
<organism evidence="8 9">
    <name type="scientific">Actinocrispum wychmicini</name>
    <dbReference type="NCBI Taxonomy" id="1213861"/>
    <lineage>
        <taxon>Bacteria</taxon>
        <taxon>Bacillati</taxon>
        <taxon>Actinomycetota</taxon>
        <taxon>Actinomycetes</taxon>
        <taxon>Pseudonocardiales</taxon>
        <taxon>Pseudonocardiaceae</taxon>
        <taxon>Actinocrispum</taxon>
    </lineage>
</organism>
<dbReference type="Pfam" id="PF00931">
    <property type="entry name" value="NB-ARC"/>
    <property type="match status" value="1"/>
</dbReference>
<keyword evidence="3 5" id="KW-0238">DNA-binding</keyword>
<dbReference type="InterPro" id="IPR027417">
    <property type="entry name" value="P-loop_NTPase"/>
</dbReference>
<dbReference type="Pfam" id="PF13374">
    <property type="entry name" value="TPR_10"/>
    <property type="match status" value="1"/>
</dbReference>
<dbReference type="SUPFAM" id="SSF46894">
    <property type="entry name" value="C-terminal effector domain of the bipartite response regulators"/>
    <property type="match status" value="1"/>
</dbReference>
<dbReference type="InterPro" id="IPR051677">
    <property type="entry name" value="AfsR-DnrI-RedD_regulator"/>
</dbReference>
<dbReference type="GO" id="GO:0000160">
    <property type="term" value="P:phosphorelay signal transduction system"/>
    <property type="evidence" value="ECO:0007669"/>
    <property type="project" value="InterPro"/>
</dbReference>
<gene>
    <name evidence="8" type="ORF">EV192_102325</name>
</gene>
<evidence type="ECO:0000259" key="7">
    <source>
        <dbReference type="PROSITE" id="PS51755"/>
    </source>
</evidence>